<name>A0A1I7Z8E0_9BILA</name>
<protein>
    <submittedName>
        <fullName evidence="2">Uncharacterized protein</fullName>
    </submittedName>
</protein>
<accession>A0A1I7Z8E0</accession>
<evidence type="ECO:0000313" key="1">
    <source>
        <dbReference type="Proteomes" id="UP000095287"/>
    </source>
</evidence>
<evidence type="ECO:0000313" key="2">
    <source>
        <dbReference type="WBParaSite" id="L893_g23946.t1"/>
    </source>
</evidence>
<sequence>MEKENINSRPFGLYLLRIKRSFSTVNPQSSSPATMKAVILLLALLVLVANARPPPKCDPFVEYCRPFKAGPWLTPPFRPPTANVPRYVRPPGCKDGILSEDCFPF</sequence>
<organism evidence="1 2">
    <name type="scientific">Steinernema glaseri</name>
    <dbReference type="NCBI Taxonomy" id="37863"/>
    <lineage>
        <taxon>Eukaryota</taxon>
        <taxon>Metazoa</taxon>
        <taxon>Ecdysozoa</taxon>
        <taxon>Nematoda</taxon>
        <taxon>Chromadorea</taxon>
        <taxon>Rhabditida</taxon>
        <taxon>Tylenchina</taxon>
        <taxon>Panagrolaimomorpha</taxon>
        <taxon>Strongyloidoidea</taxon>
        <taxon>Steinernematidae</taxon>
        <taxon>Steinernema</taxon>
    </lineage>
</organism>
<dbReference type="WBParaSite" id="L893_g23946.t1">
    <property type="protein sequence ID" value="L893_g23946.t1"/>
    <property type="gene ID" value="L893_g23946"/>
</dbReference>
<dbReference type="AlphaFoldDB" id="A0A1I7Z8E0"/>
<reference evidence="2" key="1">
    <citation type="submission" date="2016-11" db="UniProtKB">
        <authorList>
            <consortium name="WormBaseParasite"/>
        </authorList>
    </citation>
    <scope>IDENTIFICATION</scope>
</reference>
<keyword evidence="1" id="KW-1185">Reference proteome</keyword>
<dbReference type="Proteomes" id="UP000095287">
    <property type="component" value="Unplaced"/>
</dbReference>
<proteinExistence type="predicted"/>